<keyword evidence="2" id="KW-1185">Reference proteome</keyword>
<organism evidence="1 2">
    <name type="scientific">Candida boidinii</name>
    <name type="common">Yeast</name>
    <dbReference type="NCBI Taxonomy" id="5477"/>
    <lineage>
        <taxon>Eukaryota</taxon>
        <taxon>Fungi</taxon>
        <taxon>Dikarya</taxon>
        <taxon>Ascomycota</taxon>
        <taxon>Saccharomycotina</taxon>
        <taxon>Pichiomycetes</taxon>
        <taxon>Pichiales</taxon>
        <taxon>Pichiaceae</taxon>
        <taxon>Ogataea</taxon>
        <taxon>Ogataea/Candida clade</taxon>
    </lineage>
</organism>
<proteinExistence type="predicted"/>
<accession>A0ACB5TFJ5</accession>
<dbReference type="EMBL" id="BSXV01000085">
    <property type="protein sequence ID" value="GME87392.1"/>
    <property type="molecule type" value="Genomic_DNA"/>
</dbReference>
<dbReference type="Proteomes" id="UP001165101">
    <property type="component" value="Unassembled WGS sequence"/>
</dbReference>
<protein>
    <submittedName>
        <fullName evidence="1">Unnamed protein product</fullName>
    </submittedName>
</protein>
<evidence type="ECO:0000313" key="1">
    <source>
        <dbReference type="EMBL" id="GME87392.1"/>
    </source>
</evidence>
<sequence length="337" mass="38740">MSKRSSSTGSSDYLNLAHQFLDDNFICQSRSDPFNKLPFVFNDDMINYSVNVPRTVDYFSYDLTEEQLFRCWRAVHLNNFMKPYELTNICSLRNLNQFDYSFNRVEDIMLLLPCTSSIRLENASWRGWMKKMKKIPELEPSKINWHKENDITWLYGPLITENEESHLNSPSKAYFKKDELSIKKLKQKLLSQPQVPAQPEKEQSSIVATPIQTENVVIDDMDTSDDDDSSSIGSADSPKVSSESSPRSRTSSLTSLSSIDSECLSVMSYGSWTGESSIKSSSNNLSLTKKTSKSILKKQIKYSKKFNLEKRVSFSCEIERREIIGHNIFDYSYVVDM</sequence>
<gene>
    <name evidence="1" type="ORF">Cboi01_000034400</name>
</gene>
<comment type="caution">
    <text evidence="1">The sequence shown here is derived from an EMBL/GenBank/DDBJ whole genome shotgun (WGS) entry which is preliminary data.</text>
</comment>
<evidence type="ECO:0000313" key="2">
    <source>
        <dbReference type="Proteomes" id="UP001165101"/>
    </source>
</evidence>
<name>A0ACB5TFJ5_CANBO</name>
<reference evidence="1" key="1">
    <citation type="submission" date="2023-04" db="EMBL/GenBank/DDBJ databases">
        <title>Candida boidinii NBRC 1967.</title>
        <authorList>
            <person name="Ichikawa N."/>
            <person name="Sato H."/>
            <person name="Tonouchi N."/>
        </authorList>
    </citation>
    <scope>NUCLEOTIDE SEQUENCE</scope>
    <source>
        <strain evidence="1">NBRC 1967</strain>
    </source>
</reference>